<evidence type="ECO:0000256" key="1">
    <source>
        <dbReference type="SAM" id="MobiDB-lite"/>
    </source>
</evidence>
<dbReference type="Proteomes" id="UP000275078">
    <property type="component" value="Unassembled WGS sequence"/>
</dbReference>
<accession>A0A3N4IJU9</accession>
<name>A0A3N4IJU9_ASCIM</name>
<dbReference type="InterPro" id="IPR000782">
    <property type="entry name" value="FAS1_domain"/>
</dbReference>
<feature type="domain" description="FAS1" evidence="3">
    <location>
        <begin position="206"/>
        <end position="325"/>
    </location>
</feature>
<feature type="compositionally biased region" description="Basic residues" evidence="1">
    <location>
        <begin position="107"/>
        <end position="119"/>
    </location>
</feature>
<keyword evidence="2" id="KW-0732">Signal</keyword>
<proteinExistence type="predicted"/>
<organism evidence="4 5">
    <name type="scientific">Ascobolus immersus RN42</name>
    <dbReference type="NCBI Taxonomy" id="1160509"/>
    <lineage>
        <taxon>Eukaryota</taxon>
        <taxon>Fungi</taxon>
        <taxon>Dikarya</taxon>
        <taxon>Ascomycota</taxon>
        <taxon>Pezizomycotina</taxon>
        <taxon>Pezizomycetes</taxon>
        <taxon>Pezizales</taxon>
        <taxon>Ascobolaceae</taxon>
        <taxon>Ascobolus</taxon>
    </lineage>
</organism>
<gene>
    <name evidence="4" type="ORF">BJ508DRAFT_411552</name>
</gene>
<dbReference type="OrthoDB" id="286301at2759"/>
<dbReference type="STRING" id="1160509.A0A3N4IJU9"/>
<feature type="signal peptide" evidence="2">
    <location>
        <begin position="1"/>
        <end position="21"/>
    </location>
</feature>
<dbReference type="AlphaFoldDB" id="A0A3N4IJU9"/>
<sequence>MKSSFFAIGTLLAAFIPSVLAQDAISVLRANNLNIFADKLEAEPFLQGIINGRDDVQLYAVPDDVYLSGDCAPPALPSGPQRRQSRVDPRMASQTAKKPPQPLSKRTDRRRPPKGKGPKKPSTPLPPSNFEELISVIDETFPGGYANLGPDQPQRFISNLAGSFGPGATTFRQVTTGGGDVVRTIGGPFKYNKGIIYVVNTCFTLPQPLSTTFTNSPIASIFAEAVTDSGRLSFFESTPGLTVLAPVDPPAGSPRPIYNPDDYTIVGLLYVTQLYPGETYTTLSGRTVSVEFDPATGARSINGVLIEKGNVPVQNGVLHFLAGDIWDDTPTE</sequence>
<dbReference type="Gene3D" id="2.30.180.10">
    <property type="entry name" value="FAS1 domain"/>
    <property type="match status" value="1"/>
</dbReference>
<evidence type="ECO:0000259" key="3">
    <source>
        <dbReference type="PROSITE" id="PS50213"/>
    </source>
</evidence>
<feature type="chain" id="PRO_5018084922" description="FAS1 domain-containing protein" evidence="2">
    <location>
        <begin position="22"/>
        <end position="332"/>
    </location>
</feature>
<protein>
    <recommendedName>
        <fullName evidence="3">FAS1 domain-containing protein</fullName>
    </recommendedName>
</protein>
<dbReference type="SUPFAM" id="SSF82153">
    <property type="entry name" value="FAS1 domain"/>
    <property type="match status" value="1"/>
</dbReference>
<dbReference type="InterPro" id="IPR036378">
    <property type="entry name" value="FAS1_dom_sf"/>
</dbReference>
<evidence type="ECO:0000313" key="4">
    <source>
        <dbReference type="EMBL" id="RPA85926.1"/>
    </source>
</evidence>
<evidence type="ECO:0000313" key="5">
    <source>
        <dbReference type="Proteomes" id="UP000275078"/>
    </source>
</evidence>
<feature type="region of interest" description="Disordered" evidence="1">
    <location>
        <begin position="70"/>
        <end position="129"/>
    </location>
</feature>
<evidence type="ECO:0000256" key="2">
    <source>
        <dbReference type="SAM" id="SignalP"/>
    </source>
</evidence>
<reference evidence="4 5" key="1">
    <citation type="journal article" date="2018" name="Nat. Ecol. Evol.">
        <title>Pezizomycetes genomes reveal the molecular basis of ectomycorrhizal truffle lifestyle.</title>
        <authorList>
            <person name="Murat C."/>
            <person name="Payen T."/>
            <person name="Noel B."/>
            <person name="Kuo A."/>
            <person name="Morin E."/>
            <person name="Chen J."/>
            <person name="Kohler A."/>
            <person name="Krizsan K."/>
            <person name="Balestrini R."/>
            <person name="Da Silva C."/>
            <person name="Montanini B."/>
            <person name="Hainaut M."/>
            <person name="Levati E."/>
            <person name="Barry K.W."/>
            <person name="Belfiori B."/>
            <person name="Cichocki N."/>
            <person name="Clum A."/>
            <person name="Dockter R.B."/>
            <person name="Fauchery L."/>
            <person name="Guy J."/>
            <person name="Iotti M."/>
            <person name="Le Tacon F."/>
            <person name="Lindquist E.A."/>
            <person name="Lipzen A."/>
            <person name="Malagnac F."/>
            <person name="Mello A."/>
            <person name="Molinier V."/>
            <person name="Miyauchi S."/>
            <person name="Poulain J."/>
            <person name="Riccioni C."/>
            <person name="Rubini A."/>
            <person name="Sitrit Y."/>
            <person name="Splivallo R."/>
            <person name="Traeger S."/>
            <person name="Wang M."/>
            <person name="Zifcakova L."/>
            <person name="Wipf D."/>
            <person name="Zambonelli A."/>
            <person name="Paolocci F."/>
            <person name="Nowrousian M."/>
            <person name="Ottonello S."/>
            <person name="Baldrian P."/>
            <person name="Spatafora J.W."/>
            <person name="Henrissat B."/>
            <person name="Nagy L.G."/>
            <person name="Aury J.M."/>
            <person name="Wincker P."/>
            <person name="Grigoriev I.V."/>
            <person name="Bonfante P."/>
            <person name="Martin F.M."/>
        </authorList>
    </citation>
    <scope>NUCLEOTIDE SEQUENCE [LARGE SCALE GENOMIC DNA]</scope>
    <source>
        <strain evidence="4 5">RN42</strain>
    </source>
</reference>
<keyword evidence="5" id="KW-1185">Reference proteome</keyword>
<dbReference type="EMBL" id="ML119651">
    <property type="protein sequence ID" value="RPA85926.1"/>
    <property type="molecule type" value="Genomic_DNA"/>
</dbReference>
<dbReference type="PROSITE" id="PS50213">
    <property type="entry name" value="FAS1"/>
    <property type="match status" value="1"/>
</dbReference>